<name>A0A0E9V8D2_ANGAN</name>
<organism evidence="1">
    <name type="scientific">Anguilla anguilla</name>
    <name type="common">European freshwater eel</name>
    <name type="synonym">Muraena anguilla</name>
    <dbReference type="NCBI Taxonomy" id="7936"/>
    <lineage>
        <taxon>Eukaryota</taxon>
        <taxon>Metazoa</taxon>
        <taxon>Chordata</taxon>
        <taxon>Craniata</taxon>
        <taxon>Vertebrata</taxon>
        <taxon>Euteleostomi</taxon>
        <taxon>Actinopterygii</taxon>
        <taxon>Neopterygii</taxon>
        <taxon>Teleostei</taxon>
        <taxon>Anguilliformes</taxon>
        <taxon>Anguillidae</taxon>
        <taxon>Anguilla</taxon>
    </lineage>
</organism>
<protein>
    <submittedName>
        <fullName evidence="1">Uncharacterized protein</fullName>
    </submittedName>
</protein>
<reference evidence="1" key="2">
    <citation type="journal article" date="2015" name="Fish Shellfish Immunol.">
        <title>Early steps in the European eel (Anguilla anguilla)-Vibrio vulnificus interaction in the gills: Role of the RtxA13 toxin.</title>
        <authorList>
            <person name="Callol A."/>
            <person name="Pajuelo D."/>
            <person name="Ebbesson L."/>
            <person name="Teles M."/>
            <person name="MacKenzie S."/>
            <person name="Amaro C."/>
        </authorList>
    </citation>
    <scope>NUCLEOTIDE SEQUENCE</scope>
</reference>
<dbReference type="AlphaFoldDB" id="A0A0E9V8D2"/>
<reference evidence="1" key="1">
    <citation type="submission" date="2014-11" db="EMBL/GenBank/DDBJ databases">
        <authorList>
            <person name="Amaro Gonzalez C."/>
        </authorList>
    </citation>
    <scope>NUCLEOTIDE SEQUENCE</scope>
</reference>
<proteinExistence type="predicted"/>
<sequence length="17" mass="2000">MALTILSHNLHDYNTEK</sequence>
<accession>A0A0E9V8D2</accession>
<evidence type="ECO:0000313" key="1">
    <source>
        <dbReference type="EMBL" id="JAH73498.1"/>
    </source>
</evidence>
<dbReference type="EMBL" id="GBXM01035079">
    <property type="protein sequence ID" value="JAH73498.1"/>
    <property type="molecule type" value="Transcribed_RNA"/>
</dbReference>